<accession>A0ABZ1NQD2</accession>
<feature type="compositionally biased region" description="Low complexity" evidence="1">
    <location>
        <begin position="49"/>
        <end position="64"/>
    </location>
</feature>
<dbReference type="EMBL" id="CP107906">
    <property type="protein sequence ID" value="WUG93954.1"/>
    <property type="molecule type" value="Genomic_DNA"/>
</dbReference>
<dbReference type="Proteomes" id="UP001341259">
    <property type="component" value="Chromosome"/>
</dbReference>
<evidence type="ECO:0000256" key="1">
    <source>
        <dbReference type="SAM" id="MobiDB-lite"/>
    </source>
</evidence>
<evidence type="ECO:0000313" key="3">
    <source>
        <dbReference type="Proteomes" id="UP001341259"/>
    </source>
</evidence>
<gene>
    <name evidence="2" type="ORF">OHB29_13350</name>
</gene>
<proteinExistence type="predicted"/>
<organism evidence="2 3">
    <name type="scientific">Streptomyces violaceus</name>
    <name type="common">Streptomyces venezuelae</name>
    <dbReference type="NCBI Taxonomy" id="1936"/>
    <lineage>
        <taxon>Bacteria</taxon>
        <taxon>Bacillati</taxon>
        <taxon>Actinomycetota</taxon>
        <taxon>Actinomycetes</taxon>
        <taxon>Kitasatosporales</taxon>
        <taxon>Streptomycetaceae</taxon>
        <taxon>Streptomyces</taxon>
    </lineage>
</organism>
<protein>
    <submittedName>
        <fullName evidence="2">Uncharacterized protein</fullName>
    </submittedName>
</protein>
<feature type="region of interest" description="Disordered" evidence="1">
    <location>
        <begin position="45"/>
        <end position="64"/>
    </location>
</feature>
<dbReference type="RefSeq" id="WP_328338199.1">
    <property type="nucleotide sequence ID" value="NZ_CP107906.1"/>
</dbReference>
<evidence type="ECO:0000313" key="2">
    <source>
        <dbReference type="EMBL" id="WUG93954.1"/>
    </source>
</evidence>
<sequence length="64" mass="6938">MRSPLIRSFSQLGSLDPDRPVVTLFSGGLDSIGKSGYQNLRNDRVRGMPLRGPAPHGHRPPGTN</sequence>
<keyword evidence="3" id="KW-1185">Reference proteome</keyword>
<name>A0ABZ1NQD2_STRVL</name>
<reference evidence="2 3" key="1">
    <citation type="submission" date="2022-10" db="EMBL/GenBank/DDBJ databases">
        <title>The complete genomes of actinobacterial strains from the NBC collection.</title>
        <authorList>
            <person name="Joergensen T.S."/>
            <person name="Alvarez Arevalo M."/>
            <person name="Sterndorff E.B."/>
            <person name="Faurdal D."/>
            <person name="Vuksanovic O."/>
            <person name="Mourched A.-S."/>
            <person name="Charusanti P."/>
            <person name="Shaw S."/>
            <person name="Blin K."/>
            <person name="Weber T."/>
        </authorList>
    </citation>
    <scope>NUCLEOTIDE SEQUENCE [LARGE SCALE GENOMIC DNA]</scope>
    <source>
        <strain evidence="2 3">NBC_00456</strain>
    </source>
</reference>